<dbReference type="InterPro" id="IPR055617">
    <property type="entry name" value="DUF7193"/>
</dbReference>
<organism evidence="1">
    <name type="scientific">Myoviridae sp. ctijX18</name>
    <dbReference type="NCBI Taxonomy" id="2825154"/>
    <lineage>
        <taxon>Viruses</taxon>
        <taxon>Duplodnaviria</taxon>
        <taxon>Heunggongvirae</taxon>
        <taxon>Uroviricota</taxon>
        <taxon>Caudoviricetes</taxon>
    </lineage>
</organism>
<evidence type="ECO:0000313" key="1">
    <source>
        <dbReference type="EMBL" id="DAF97529.1"/>
    </source>
</evidence>
<dbReference type="Pfam" id="PF23823">
    <property type="entry name" value="DUF7193"/>
    <property type="match status" value="1"/>
</dbReference>
<proteinExistence type="predicted"/>
<dbReference type="EMBL" id="BK016133">
    <property type="protein sequence ID" value="DAF97529.1"/>
    <property type="molecule type" value="Genomic_DNA"/>
</dbReference>
<evidence type="ECO:0008006" key="2">
    <source>
        <dbReference type="Google" id="ProtNLM"/>
    </source>
</evidence>
<name>A0A8S5USQ0_9CAUD</name>
<accession>A0A8S5USQ0</accession>
<protein>
    <recommendedName>
        <fullName evidence="2">Virion structural protein</fullName>
    </recommendedName>
</protein>
<sequence length="892" mass="105071">MSVPYLIGHYLYNLWGAPYQDNQSIVRPKRITPFGGTRNHVKLVTEDYNLPTKHERYHAYMVGQVSEEVFNFHYVDWHDRSHWFNMADHCVEHTVVFQFYTEKGITIPLSHIYYTLTREKNLVLIIKEDLKLDWDMNTEDILFRTYDNVLHHYDDQKLPKEAIAIQYAKPYRSFEKNPLITFYNTYKDKPGRVFTYVNGYLVNDPITVEILEKDVVELIYDSTITKVIEMKVGSVPTFKSKIDQIRKYLFTHNLSYKENLFEYYDDCDFHLCAYPNTTPRLYKGVVLHRNSETNIRQVSNCDFSISTNLVKEMMDNHDFINEQIANVVFRVYYRKQYGKKTLPFVNNRLHELNKLEYENRLAAMQGMRSNIDEWRADVLEASALARLIVKPKAVCDITEVQEVYGYNAATYYTGKSLHPYETFIDDGLGGKLVNVPYAYRKYSTIFEYDEGGYLLSWRRLGDYNQYPVTSPDCRLVEFISGIGTRQPNDSINILDVEIPEDEEFRVYACIKGLEEEPNRWEDVTNEEGVWTWKTINGKRGITITGTSSRLINDYTFTVRTDRTFLCRTILVPFKKGILNFTLNQHYYNVEKDNVFVRPVRVPYGYLDVFLNGKALIEGVDYFVEFPQVYIINKSCLDLTKDNQEITYRMMSFAETRPNENGEGTRLAGITVNRQVGYVNNHMLSRNGIWEIFDDKNYLFKVGNGVIDQSKLGFSERGSIIPERVSELEGKPYEIRDIIVPKRLTYTEDTYSFKKKSDILDKKVSDYMGQFFKDKEFSSNPPIEGLYKVYSTILSRIIYDLKHKQYKFPNMEGRYTDQEVIQFVESNYKSLFVAEPYFRLDNLSMKHVTIHPTYKNEVTTLDYHEVRFLKQIVRIYFRNEIEISHFIRIGEGT</sequence>
<reference evidence="1" key="1">
    <citation type="journal article" date="2021" name="Proc. Natl. Acad. Sci. U.S.A.">
        <title>A Catalog of Tens of Thousands of Viruses from Human Metagenomes Reveals Hidden Associations with Chronic Diseases.</title>
        <authorList>
            <person name="Tisza M.J."/>
            <person name="Buck C.B."/>
        </authorList>
    </citation>
    <scope>NUCLEOTIDE SEQUENCE</scope>
    <source>
        <strain evidence="1">CtijX18</strain>
    </source>
</reference>